<proteinExistence type="predicted"/>
<protein>
    <submittedName>
        <fullName evidence="1">Uncharacterized protein</fullName>
    </submittedName>
</protein>
<evidence type="ECO:0000313" key="1">
    <source>
        <dbReference type="EMBL" id="WUR04079.1"/>
    </source>
</evidence>
<dbReference type="Proteomes" id="UP001334084">
    <property type="component" value="Chromosome 7"/>
</dbReference>
<evidence type="ECO:0000313" key="2">
    <source>
        <dbReference type="Proteomes" id="UP001334084"/>
    </source>
</evidence>
<dbReference type="EMBL" id="CP142732">
    <property type="protein sequence ID" value="WUR04079.1"/>
    <property type="molecule type" value="Genomic_DNA"/>
</dbReference>
<name>A0AAX4JDP2_9MICR</name>
<accession>A0AAX4JDP2</accession>
<dbReference type="KEGG" id="vnx:VNE69_07146"/>
<gene>
    <name evidence="1" type="ORF">VNE69_07146</name>
</gene>
<organism evidence="1 2">
    <name type="scientific">Vairimorpha necatrix</name>
    <dbReference type="NCBI Taxonomy" id="6039"/>
    <lineage>
        <taxon>Eukaryota</taxon>
        <taxon>Fungi</taxon>
        <taxon>Fungi incertae sedis</taxon>
        <taxon>Microsporidia</taxon>
        <taxon>Nosematidae</taxon>
        <taxon>Vairimorpha</taxon>
    </lineage>
</organism>
<sequence>MLYAILCQFDYQTYARKQIDDFDIENITKDFIIKIIRTTDRLEGNIFAIKLSHYKFMKGLRRSYTKNRDRCDYESLHFINEINNFFVEELEKIMISTKKISLNLRLELRN</sequence>
<keyword evidence="2" id="KW-1185">Reference proteome</keyword>
<reference evidence="1" key="1">
    <citation type="journal article" date="2024" name="BMC Genomics">
        <title>Functional annotation of a divergent genome using sequence and structure-based similarity.</title>
        <authorList>
            <person name="Svedberg D."/>
            <person name="Winiger R.R."/>
            <person name="Berg A."/>
            <person name="Sharma H."/>
            <person name="Tellgren-Roth C."/>
            <person name="Debrunner-Vossbrinck B.A."/>
            <person name="Vossbrinck C.R."/>
            <person name="Barandun J."/>
        </authorList>
    </citation>
    <scope>NUCLEOTIDE SEQUENCE</scope>
    <source>
        <strain evidence="1">Illinois isolate</strain>
    </source>
</reference>
<dbReference type="GeneID" id="90541902"/>
<dbReference type="RefSeq" id="XP_065330224.1">
    <property type="nucleotide sequence ID" value="XM_065474152.1"/>
</dbReference>
<dbReference type="AlphaFoldDB" id="A0AAX4JDP2"/>